<dbReference type="EMBL" id="LNJC01000038">
    <property type="protein sequence ID" value="KYC49353.1"/>
    <property type="molecule type" value="Genomic_DNA"/>
</dbReference>
<keyword evidence="1" id="KW-1133">Transmembrane helix</keyword>
<dbReference type="AlphaFoldDB" id="A0A150IJ37"/>
<reference evidence="4 5" key="1">
    <citation type="journal article" date="2016" name="ISME J.">
        <title>Chasing the elusive Euryarchaeota class WSA2: genomes reveal a uniquely fastidious methyl-reducing methanogen.</title>
        <authorList>
            <person name="Nobu M.K."/>
            <person name="Narihiro T."/>
            <person name="Kuroda K."/>
            <person name="Mei R."/>
            <person name="Liu W.T."/>
        </authorList>
    </citation>
    <scope>NUCLEOTIDE SEQUENCE [LARGE SCALE GENOMIC DNA]</scope>
    <source>
        <strain evidence="2">B03fssc0709_Meth_Bin005</strain>
        <strain evidence="3">BMIXfssc0709_Meth_Bin006</strain>
    </source>
</reference>
<gene>
    <name evidence="2" type="ORF">APG10_01375</name>
    <name evidence="3" type="ORF">APG12_01549</name>
</gene>
<feature type="transmembrane region" description="Helical" evidence="1">
    <location>
        <begin position="256"/>
        <end position="273"/>
    </location>
</feature>
<keyword evidence="1" id="KW-0812">Transmembrane</keyword>
<name>A0A150IJ37_9EURY</name>
<evidence type="ECO:0000313" key="3">
    <source>
        <dbReference type="EMBL" id="KYC49353.1"/>
    </source>
</evidence>
<proteinExistence type="predicted"/>
<accession>A0A150IWI2</accession>
<protein>
    <submittedName>
        <fullName evidence="2">Uncharacterized protein</fullName>
    </submittedName>
</protein>
<keyword evidence="1" id="KW-0472">Membrane</keyword>
<evidence type="ECO:0000313" key="2">
    <source>
        <dbReference type="EMBL" id="KYC44835.1"/>
    </source>
</evidence>
<evidence type="ECO:0000256" key="1">
    <source>
        <dbReference type="SAM" id="Phobius"/>
    </source>
</evidence>
<dbReference type="PATRIC" id="fig|1706438.3.peg.1554"/>
<evidence type="ECO:0000313" key="4">
    <source>
        <dbReference type="Proteomes" id="UP000092401"/>
    </source>
</evidence>
<dbReference type="Proteomes" id="UP000092401">
    <property type="component" value="Unassembled WGS sequence"/>
</dbReference>
<dbReference type="PATRIC" id="fig|1706436.3.peg.1393"/>
<feature type="transmembrane region" description="Helical" evidence="1">
    <location>
        <begin position="293"/>
        <end position="314"/>
    </location>
</feature>
<comment type="caution">
    <text evidence="2">The sequence shown here is derived from an EMBL/GenBank/DDBJ whole genome shotgun (WGS) entry which is preliminary data.</text>
</comment>
<evidence type="ECO:0000313" key="5">
    <source>
        <dbReference type="Proteomes" id="UP000092403"/>
    </source>
</evidence>
<sequence>MSEKNKKVNDIINNLITELQEFEDSVKQCDTYSHDLKEILEITSEIGSSWSGSWLGYHADLYYTNFQRPPMRFDADSGLSLRRQRGWEAKTYDDIVRFINHRYNGPTLEEIESSLDNIILKNDLPDKLCSDLSFIRNIDKLRSEVEILDKIENITWQIPASNLINEWMPKGRYLTSDIEAVSQGIRTAPHISCRARVSSLRSIPYQANNFIKWSKKLIGQIETKISIDENLLQDTKIIENSSIENSSNNKDFRNKVYVVIGVSTVCFGAIGVINTTEFVKQFFSFDPQLLSNIAIVLFFTPFIVAGALVVYWSITEISKRLRN</sequence>
<dbReference type="EMBL" id="LNGE01000040">
    <property type="protein sequence ID" value="KYC44835.1"/>
    <property type="molecule type" value="Genomic_DNA"/>
</dbReference>
<accession>A0A150IJ37</accession>
<organism evidence="2 4">
    <name type="scientific">Candidatus Methanofastidiosum methylothiophilum</name>
    <dbReference type="NCBI Taxonomy" id="1705564"/>
    <lineage>
        <taxon>Archaea</taxon>
        <taxon>Methanobacteriati</taxon>
        <taxon>Methanobacteriota</taxon>
        <taxon>Stenosarchaea group</taxon>
        <taxon>Candidatus Methanofastidiosia</taxon>
        <taxon>Candidatus Methanofastidiosales</taxon>
        <taxon>Candidatus Methanofastidiosaceae</taxon>
        <taxon>Candidatus Methanofastidiosum</taxon>
    </lineage>
</organism>
<dbReference type="Proteomes" id="UP000092403">
    <property type="component" value="Unassembled WGS sequence"/>
</dbReference>